<sequence length="36" mass="3855">MRLASTSFRMISLGGGSLCLRLICLSAKGVVTLREN</sequence>
<dbReference type="EMBL" id="GBXM01098301">
    <property type="protein sequence ID" value="JAH10276.1"/>
    <property type="molecule type" value="Transcribed_RNA"/>
</dbReference>
<proteinExistence type="predicted"/>
<reference evidence="1" key="1">
    <citation type="submission" date="2014-11" db="EMBL/GenBank/DDBJ databases">
        <authorList>
            <person name="Amaro Gonzalez C."/>
        </authorList>
    </citation>
    <scope>NUCLEOTIDE SEQUENCE</scope>
</reference>
<accession>A0A0E9Q082</accession>
<dbReference type="AlphaFoldDB" id="A0A0E9Q082"/>
<name>A0A0E9Q082_ANGAN</name>
<protein>
    <submittedName>
        <fullName evidence="1">Uncharacterized protein</fullName>
    </submittedName>
</protein>
<evidence type="ECO:0000313" key="1">
    <source>
        <dbReference type="EMBL" id="JAH10276.1"/>
    </source>
</evidence>
<organism evidence="1">
    <name type="scientific">Anguilla anguilla</name>
    <name type="common">European freshwater eel</name>
    <name type="synonym">Muraena anguilla</name>
    <dbReference type="NCBI Taxonomy" id="7936"/>
    <lineage>
        <taxon>Eukaryota</taxon>
        <taxon>Metazoa</taxon>
        <taxon>Chordata</taxon>
        <taxon>Craniata</taxon>
        <taxon>Vertebrata</taxon>
        <taxon>Euteleostomi</taxon>
        <taxon>Actinopterygii</taxon>
        <taxon>Neopterygii</taxon>
        <taxon>Teleostei</taxon>
        <taxon>Anguilliformes</taxon>
        <taxon>Anguillidae</taxon>
        <taxon>Anguilla</taxon>
    </lineage>
</organism>
<reference evidence="1" key="2">
    <citation type="journal article" date="2015" name="Fish Shellfish Immunol.">
        <title>Early steps in the European eel (Anguilla anguilla)-Vibrio vulnificus interaction in the gills: Role of the RtxA13 toxin.</title>
        <authorList>
            <person name="Callol A."/>
            <person name="Pajuelo D."/>
            <person name="Ebbesson L."/>
            <person name="Teles M."/>
            <person name="MacKenzie S."/>
            <person name="Amaro C."/>
        </authorList>
    </citation>
    <scope>NUCLEOTIDE SEQUENCE</scope>
</reference>